<dbReference type="InterPro" id="IPR041796">
    <property type="entry name" value="Mre11_N"/>
</dbReference>
<reference evidence="3" key="1">
    <citation type="journal article" date="2021" name="PeerJ">
        <title>Extensive microbial diversity within the chicken gut microbiome revealed by metagenomics and culture.</title>
        <authorList>
            <person name="Gilroy R."/>
            <person name="Ravi A."/>
            <person name="Getino M."/>
            <person name="Pursley I."/>
            <person name="Horton D.L."/>
            <person name="Alikhan N.F."/>
            <person name="Baker D."/>
            <person name="Gharbi K."/>
            <person name="Hall N."/>
            <person name="Watson M."/>
            <person name="Adriaenssens E.M."/>
            <person name="Foster-Nyarko E."/>
            <person name="Jarju S."/>
            <person name="Secka A."/>
            <person name="Antonio M."/>
            <person name="Oren A."/>
            <person name="Chaudhuri R.R."/>
            <person name="La Ragione R."/>
            <person name="Hildebrand F."/>
            <person name="Pallen M.J."/>
        </authorList>
    </citation>
    <scope>NUCLEOTIDE SEQUENCE</scope>
    <source>
        <strain evidence="3">CHK186-1790</strain>
    </source>
</reference>
<dbReference type="InterPro" id="IPR029052">
    <property type="entry name" value="Metallo-depent_PP-like"/>
</dbReference>
<keyword evidence="3" id="KW-0540">Nuclease</keyword>
<sequence length="366" mass="39874">MLHILHGADLHLDAPFTSLPAEKARQRREEQRELIERLTGLARSRGADLLVLSGDLFDSADTYAETTQALCRSLGQTGCPVFIAPGNHDFYGVRSPYTALTWPENVHIFTSPALERVDLPSLDCAVYGAAFTGPAREDCPLSGSQAEPGPRYRIGVLHGEVDGAGRYCPIPREDIAASGLSYLALGHVHACSGLQREGETWWAYPGCPEGRGFDETGDKGCLWIELDAGGGAEAQFLPLAARRYQVLEADVTGRDPAEALLSALPEGCEKDILRVILTGETGEEGVDLTALTALAAPRCYHLELRDRTSIRRDLWDRAEEDTLTGLFLRSMRERLAGAGSGEEREVLELAVRFGLAALEHREEPLP</sequence>
<keyword evidence="1" id="KW-0378">Hydrolase</keyword>
<accession>A0A9D2NYD6</accession>
<comment type="caution">
    <text evidence="3">The sequence shown here is derived from an EMBL/GenBank/DDBJ whole genome shotgun (WGS) entry which is preliminary data.</text>
</comment>
<evidence type="ECO:0000259" key="2">
    <source>
        <dbReference type="Pfam" id="PF00149"/>
    </source>
</evidence>
<dbReference type="GO" id="GO:0004527">
    <property type="term" value="F:exonuclease activity"/>
    <property type="evidence" value="ECO:0007669"/>
    <property type="project" value="UniProtKB-KW"/>
</dbReference>
<dbReference type="CDD" id="cd00840">
    <property type="entry name" value="MPP_Mre11_N"/>
    <property type="match status" value="1"/>
</dbReference>
<gene>
    <name evidence="3" type="ORF">H9701_04110</name>
</gene>
<evidence type="ECO:0000313" key="4">
    <source>
        <dbReference type="Proteomes" id="UP000823882"/>
    </source>
</evidence>
<keyword evidence="3" id="KW-0269">Exonuclease</keyword>
<dbReference type="Pfam" id="PF00149">
    <property type="entry name" value="Metallophos"/>
    <property type="match status" value="1"/>
</dbReference>
<dbReference type="PANTHER" id="PTHR30337:SF7">
    <property type="entry name" value="PHOSPHOESTERASE"/>
    <property type="match status" value="1"/>
</dbReference>
<dbReference type="PANTHER" id="PTHR30337">
    <property type="entry name" value="COMPONENT OF ATP-DEPENDENT DSDNA EXONUCLEASE"/>
    <property type="match status" value="1"/>
</dbReference>
<dbReference type="InterPro" id="IPR004843">
    <property type="entry name" value="Calcineurin-like_PHP"/>
</dbReference>
<dbReference type="Gene3D" id="3.60.21.10">
    <property type="match status" value="1"/>
</dbReference>
<name>A0A9D2NYD6_9FIRM</name>
<proteinExistence type="predicted"/>
<reference evidence="3" key="2">
    <citation type="submission" date="2021-04" db="EMBL/GenBank/DDBJ databases">
        <authorList>
            <person name="Gilroy R."/>
        </authorList>
    </citation>
    <scope>NUCLEOTIDE SEQUENCE</scope>
    <source>
        <strain evidence="3">CHK186-1790</strain>
    </source>
</reference>
<evidence type="ECO:0000313" key="3">
    <source>
        <dbReference type="EMBL" id="HJC40720.1"/>
    </source>
</evidence>
<evidence type="ECO:0000256" key="1">
    <source>
        <dbReference type="ARBA" id="ARBA00022801"/>
    </source>
</evidence>
<dbReference type="Proteomes" id="UP000823882">
    <property type="component" value="Unassembled WGS sequence"/>
</dbReference>
<dbReference type="EMBL" id="DWWJ01000079">
    <property type="protein sequence ID" value="HJC40720.1"/>
    <property type="molecule type" value="Genomic_DNA"/>
</dbReference>
<dbReference type="SUPFAM" id="SSF56300">
    <property type="entry name" value="Metallo-dependent phosphatases"/>
    <property type="match status" value="1"/>
</dbReference>
<feature type="domain" description="Calcineurin-like phosphoesterase" evidence="2">
    <location>
        <begin position="3"/>
        <end position="190"/>
    </location>
</feature>
<dbReference type="AlphaFoldDB" id="A0A9D2NYD6"/>
<protein>
    <submittedName>
        <fullName evidence="3">Exonuclease SbcCD subunit D</fullName>
    </submittedName>
</protein>
<dbReference type="InterPro" id="IPR050535">
    <property type="entry name" value="DNA_Repair-Maintenance_Comp"/>
</dbReference>
<organism evidence="3 4">
    <name type="scientific">Candidatus Intestinimonas pullistercoris</name>
    <dbReference type="NCBI Taxonomy" id="2838623"/>
    <lineage>
        <taxon>Bacteria</taxon>
        <taxon>Bacillati</taxon>
        <taxon>Bacillota</taxon>
        <taxon>Clostridia</taxon>
        <taxon>Eubacteriales</taxon>
        <taxon>Intestinimonas</taxon>
    </lineage>
</organism>